<sequence length="900" mass="99200">MIVRTYGRRNRGLTRTYSDLIDETVPENSFKDSFTLSSQENPSQDFHSLPFSSQESSSHWPSFDPDPYNFNSSQENAFSNSFVSRKSKKPKNGKFDRTAGKSSNSRSLVPVTSTLMEAQEFGEMMEHVDEVNFALDGLRKGQPVRIRRASLLSLLSICGTVQQRRLLRTQGFAKTILDAILGLSFDDSSSSLAAATLFYVLTGDGQDDHLLESPSCIHFLIKLLKPVISTAAKDKAVNIGNKLLGLRKDSDIFRDTTKLVDSSSADIVAKVQEVLVSCKDIKTCCDDNGMERPELSPKWIALLTMEKACLSKISFEDTSGMVRKTGGNFKEKLRELGGLDAVFEVTMKCHSLLETWTGQSSSTIEGTTDDSILQSLVLLLKCLKIMENATFLSNDNQSHLLGMKGKLDSHGYRLSFTALMISIIKILSSLYLCKSAANNSNDGKPCSLSDGRDHASDLALIADHKVNDNEIIYISSSTNCSGAERASSEKSFNATQESISQFNFYASSSETTSTFMNDSCQLRMRVHSSTSSSSSGILRRSTGGIPVDNNGLRTEFGLPDRTNCTTNTKYELLENNQDPFAFDEDEFQPSKWDLLSGKRKKSQSRNRSVNVVSKELEDECQYQLMGQEELINGENHKQKSRHVENNPSQENSHRNAAEEEHSSLLADCLLTAVKVLMNLTNDNPIGCEKIAVCGGLETMSSLIAAHFPSFSSSLPFFSKMKDDSSCVELESQNDDHLTDQELDFLVAILGLLVNLVEKDGHNRSRLAATTVALPSSEGVYEENHRDVIPLLCSIFLMNQGAGDASGEGNTVAWNDEAAVLQGEKEAEKMIVEAYAALLLAFLSTESKNIRDSIADCLPSHSLAVLVPVLERFVAFHLTLNMISPETHKAVSEVIESCRIH</sequence>
<keyword evidence="4" id="KW-0158">Chromosome</keyword>
<evidence type="ECO:0000256" key="13">
    <source>
        <dbReference type="SAM" id="MobiDB-lite"/>
    </source>
</evidence>
<feature type="region of interest" description="Disordered" evidence="13">
    <location>
        <begin position="80"/>
        <end position="108"/>
    </location>
</feature>
<comment type="subunit">
    <text evidence="12">Interacts with the cohesin complex throughout the cell cycle.</text>
</comment>
<evidence type="ECO:0000256" key="11">
    <source>
        <dbReference type="ARBA" id="ARBA00059421"/>
    </source>
</evidence>
<dbReference type="InterPro" id="IPR022771">
    <property type="entry name" value="WAPL_C"/>
</dbReference>
<evidence type="ECO:0000256" key="8">
    <source>
        <dbReference type="ARBA" id="ARBA00023242"/>
    </source>
</evidence>
<dbReference type="SUPFAM" id="SSF48371">
    <property type="entry name" value="ARM repeat"/>
    <property type="match status" value="1"/>
</dbReference>
<dbReference type="GO" id="GO:0005634">
    <property type="term" value="C:nucleus"/>
    <property type="evidence" value="ECO:0007669"/>
    <property type="project" value="UniProtKB-SubCell"/>
</dbReference>
<dbReference type="STRING" id="3983.A0A2C9U5P5"/>
<evidence type="ECO:0000256" key="6">
    <source>
        <dbReference type="ARBA" id="ARBA00022776"/>
    </source>
</evidence>
<dbReference type="InterPro" id="IPR011989">
    <property type="entry name" value="ARM-like"/>
</dbReference>
<dbReference type="FunFam" id="1.25.10.10:FF:000519">
    <property type="entry name" value="WAPL (Wings apart-like protein regulation of heterochromatin) protein"/>
    <property type="match status" value="1"/>
</dbReference>
<keyword evidence="8" id="KW-0539">Nucleus</keyword>
<dbReference type="GO" id="GO:0000070">
    <property type="term" value="P:mitotic sister chromatid segregation"/>
    <property type="evidence" value="ECO:0007669"/>
    <property type="project" value="UniProtKB-ARBA"/>
</dbReference>
<organism evidence="15 16">
    <name type="scientific">Manihot esculenta</name>
    <name type="common">Cassava</name>
    <name type="synonym">Jatropha manihot</name>
    <dbReference type="NCBI Taxonomy" id="3983"/>
    <lineage>
        <taxon>Eukaryota</taxon>
        <taxon>Viridiplantae</taxon>
        <taxon>Streptophyta</taxon>
        <taxon>Embryophyta</taxon>
        <taxon>Tracheophyta</taxon>
        <taxon>Spermatophyta</taxon>
        <taxon>Magnoliopsida</taxon>
        <taxon>eudicotyledons</taxon>
        <taxon>Gunneridae</taxon>
        <taxon>Pentapetalae</taxon>
        <taxon>rosids</taxon>
        <taxon>fabids</taxon>
        <taxon>Malpighiales</taxon>
        <taxon>Euphorbiaceae</taxon>
        <taxon>Crotonoideae</taxon>
        <taxon>Manihoteae</taxon>
        <taxon>Manihot</taxon>
    </lineage>
</organism>
<evidence type="ECO:0000313" key="15">
    <source>
        <dbReference type="EMBL" id="OAY24778.1"/>
    </source>
</evidence>
<dbReference type="OrthoDB" id="78088at2759"/>
<gene>
    <name evidence="15" type="ORF">MANES_17G043000v8</name>
</gene>
<dbReference type="InterPro" id="IPR016024">
    <property type="entry name" value="ARM-type_fold"/>
</dbReference>
<feature type="region of interest" description="Disordered" evidence="13">
    <location>
        <begin position="634"/>
        <end position="658"/>
    </location>
</feature>
<evidence type="ECO:0000259" key="14">
    <source>
        <dbReference type="Pfam" id="PF07814"/>
    </source>
</evidence>
<dbReference type="Proteomes" id="UP000091857">
    <property type="component" value="Chromosome 17"/>
</dbReference>
<dbReference type="OMA" id="DFEPSKW"/>
<dbReference type="GO" id="GO:0009793">
    <property type="term" value="P:embryo development ending in seed dormancy"/>
    <property type="evidence" value="ECO:0007669"/>
    <property type="project" value="UniProtKB-ARBA"/>
</dbReference>
<keyword evidence="9" id="KW-0469">Meiosis</keyword>
<keyword evidence="16" id="KW-1185">Reference proteome</keyword>
<feature type="compositionally biased region" description="Basic and acidic residues" evidence="13">
    <location>
        <begin position="634"/>
        <end position="644"/>
    </location>
</feature>
<dbReference type="EMBL" id="CM004403">
    <property type="protein sequence ID" value="OAY24778.1"/>
    <property type="molecule type" value="Genomic_DNA"/>
</dbReference>
<dbReference type="Gene3D" id="1.25.10.10">
    <property type="entry name" value="Leucine-rich Repeat Variant"/>
    <property type="match status" value="2"/>
</dbReference>
<reference evidence="16" key="1">
    <citation type="journal article" date="2016" name="Nat. Biotechnol.">
        <title>Sequencing wild and cultivated cassava and related species reveals extensive interspecific hybridization and genetic diversity.</title>
        <authorList>
            <person name="Bredeson J.V."/>
            <person name="Lyons J.B."/>
            <person name="Prochnik S.E."/>
            <person name="Wu G.A."/>
            <person name="Ha C.M."/>
            <person name="Edsinger-Gonzales E."/>
            <person name="Grimwood J."/>
            <person name="Schmutz J."/>
            <person name="Rabbi I.Y."/>
            <person name="Egesi C."/>
            <person name="Nauluvula P."/>
            <person name="Lebot V."/>
            <person name="Ndunguru J."/>
            <person name="Mkamilo G."/>
            <person name="Bart R.S."/>
            <person name="Setter T.L."/>
            <person name="Gleadow R.M."/>
            <person name="Kulakow P."/>
            <person name="Ferguson M.E."/>
            <person name="Rounsley S."/>
            <person name="Rokhsar D.S."/>
        </authorList>
    </citation>
    <scope>NUCLEOTIDE SEQUENCE [LARGE SCALE GENOMIC DNA]</scope>
    <source>
        <strain evidence="16">cv. AM560-2</strain>
    </source>
</reference>
<evidence type="ECO:0000256" key="1">
    <source>
        <dbReference type="ARBA" id="ARBA00004123"/>
    </source>
</evidence>
<feature type="region of interest" description="Disordered" evidence="13">
    <location>
        <begin position="33"/>
        <end position="66"/>
    </location>
</feature>
<feature type="region of interest" description="Disordered" evidence="13">
    <location>
        <begin position="531"/>
        <end position="551"/>
    </location>
</feature>
<name>A0A2C9U5P5_MANES</name>
<comment type="caution">
    <text evidence="15">The sequence shown here is derived from an EMBL/GenBank/DDBJ whole genome shotgun (WGS) entry which is preliminary data.</text>
</comment>
<keyword evidence="7" id="KW-0159">Chromosome partition</keyword>
<dbReference type="GO" id="GO:0005694">
    <property type="term" value="C:chromosome"/>
    <property type="evidence" value="ECO:0007669"/>
    <property type="project" value="UniProtKB-SubCell"/>
</dbReference>
<comment type="similarity">
    <text evidence="3">Belongs to the WAPL family.</text>
</comment>
<dbReference type="Gramene" id="Manes.17G043000.1.v8.1">
    <property type="protein sequence ID" value="Manes.17G043000.1.v8.1.CDS"/>
    <property type="gene ID" value="Manes.17G043000.v8.1"/>
</dbReference>
<evidence type="ECO:0000256" key="5">
    <source>
        <dbReference type="ARBA" id="ARBA00022618"/>
    </source>
</evidence>
<dbReference type="PANTHER" id="PTHR22100">
    <property type="entry name" value="WINGS APART-LIKE PROTEIN HOMOLOG"/>
    <property type="match status" value="1"/>
</dbReference>
<evidence type="ECO:0000256" key="7">
    <source>
        <dbReference type="ARBA" id="ARBA00022829"/>
    </source>
</evidence>
<feature type="domain" description="Wings apart-like protein C-terminal" evidence="14">
    <location>
        <begin position="113"/>
        <end position="759"/>
    </location>
</feature>
<evidence type="ECO:0000256" key="12">
    <source>
        <dbReference type="ARBA" id="ARBA00062327"/>
    </source>
</evidence>
<proteinExistence type="inferred from homology"/>
<dbReference type="GO" id="GO:0051301">
    <property type="term" value="P:cell division"/>
    <property type="evidence" value="ECO:0007669"/>
    <property type="project" value="UniProtKB-KW"/>
</dbReference>
<dbReference type="AlphaFoldDB" id="A0A2C9U5P5"/>
<dbReference type="PANTHER" id="PTHR22100:SF13">
    <property type="entry name" value="WINGS APART-LIKE PROTEIN HOMOLOG"/>
    <property type="match status" value="1"/>
</dbReference>
<accession>A0A2C9U5P5</accession>
<keyword evidence="10" id="KW-0131">Cell cycle</keyword>
<dbReference type="GO" id="GO:0010789">
    <property type="term" value="P:meiotic sister chromatid cohesion involved in meiosis I"/>
    <property type="evidence" value="ECO:0007669"/>
    <property type="project" value="UniProtKB-ARBA"/>
</dbReference>
<feature type="compositionally biased region" description="Polar residues" evidence="13">
    <location>
        <begin position="33"/>
        <end position="60"/>
    </location>
</feature>
<dbReference type="GO" id="GO:0045132">
    <property type="term" value="P:meiotic chromosome segregation"/>
    <property type="evidence" value="ECO:0007669"/>
    <property type="project" value="UniProtKB-ARBA"/>
</dbReference>
<evidence type="ECO:0000256" key="2">
    <source>
        <dbReference type="ARBA" id="ARBA00004286"/>
    </source>
</evidence>
<evidence type="ECO:0000256" key="3">
    <source>
        <dbReference type="ARBA" id="ARBA00006854"/>
    </source>
</evidence>
<dbReference type="GO" id="GO:0007064">
    <property type="term" value="P:mitotic sister chromatid cohesion"/>
    <property type="evidence" value="ECO:0007669"/>
    <property type="project" value="UniProtKB-ARBA"/>
</dbReference>
<evidence type="ECO:0000256" key="10">
    <source>
        <dbReference type="ARBA" id="ARBA00023306"/>
    </source>
</evidence>
<keyword evidence="6" id="KW-0498">Mitosis</keyword>
<comment type="subcellular location">
    <subcellularLocation>
        <location evidence="2">Chromosome</location>
    </subcellularLocation>
    <subcellularLocation>
        <location evidence="1">Nucleus</location>
    </subcellularLocation>
</comment>
<feature type="compositionally biased region" description="Low complexity" evidence="13">
    <location>
        <begin position="531"/>
        <end position="545"/>
    </location>
</feature>
<evidence type="ECO:0000256" key="9">
    <source>
        <dbReference type="ARBA" id="ARBA00023254"/>
    </source>
</evidence>
<keyword evidence="5" id="KW-0132">Cell division</keyword>
<dbReference type="InterPro" id="IPR039874">
    <property type="entry name" value="WAPL"/>
</dbReference>
<protein>
    <recommendedName>
        <fullName evidence="14">Wings apart-like protein C-terminal domain-containing protein</fullName>
    </recommendedName>
</protein>
<dbReference type="FunFam" id="1.25.10.10:FF:000417">
    <property type="entry name" value="Wings apart-like protein-like isoform A"/>
    <property type="match status" value="1"/>
</dbReference>
<evidence type="ECO:0000256" key="4">
    <source>
        <dbReference type="ARBA" id="ARBA00022454"/>
    </source>
</evidence>
<comment type="function">
    <text evidence="11">Regulator of sister chromatid cohesion in meiosis which negatively regulates cohesin association with chromatin, acting as an antagonist of CTF7. Cohesion ensures that chromosome partitioning is accurate in both meiotic and mitotic cells and plays an important role in DNA repair. Essential for the prophase removal of cohesin during meiosis thus determining the timely release of meiotic cohesion. Important for proper spindle attachment and assembly during meiosis. Helps to prevent abnormal centromere association during prophase I in meiocytes. Required for early embryonic patterning. Also involved in chromosome segregation during mitosis.</text>
</comment>
<dbReference type="GO" id="GO:0006281">
    <property type="term" value="P:DNA repair"/>
    <property type="evidence" value="ECO:0007669"/>
    <property type="project" value="UniProtKB-ARBA"/>
</dbReference>
<evidence type="ECO:0000313" key="16">
    <source>
        <dbReference type="Proteomes" id="UP000091857"/>
    </source>
</evidence>
<dbReference type="Pfam" id="PF07814">
    <property type="entry name" value="WAPL"/>
    <property type="match status" value="1"/>
</dbReference>